<keyword evidence="5" id="KW-1185">Reference proteome</keyword>
<comment type="caution">
    <text evidence="4">The sequence shown here is derived from an EMBL/GenBank/DDBJ whole genome shotgun (WGS) entry which is preliminary data.</text>
</comment>
<feature type="transmembrane region" description="Helical" evidence="2">
    <location>
        <begin position="107"/>
        <end position="135"/>
    </location>
</feature>
<proteinExistence type="predicted"/>
<reference evidence="4 5" key="1">
    <citation type="submission" date="2024-02" db="EMBL/GenBank/DDBJ databases">
        <title>Draft genome sequence of Collimonas sp. strain H4R21, an effective mineral-weathering bacterial strain isolated from the beech rhizosphere.</title>
        <authorList>
            <person name="Morin E."/>
            <person name="Uroz S."/>
            <person name="Leveau J.H.J."/>
            <person name="Kumar R."/>
            <person name="Rey M.W."/>
            <person name="Pham J."/>
        </authorList>
    </citation>
    <scope>NUCLEOTIDE SEQUENCE [LARGE SCALE GENOMIC DNA]</scope>
    <source>
        <strain evidence="4 5">H4R21</strain>
    </source>
</reference>
<feature type="transmembrane region" description="Helical" evidence="2">
    <location>
        <begin position="155"/>
        <end position="179"/>
    </location>
</feature>
<evidence type="ECO:0000313" key="4">
    <source>
        <dbReference type="EMBL" id="MEM4986178.1"/>
    </source>
</evidence>
<keyword evidence="2" id="KW-0812">Transmembrane</keyword>
<dbReference type="EMBL" id="JBANDC010000001">
    <property type="protein sequence ID" value="MEM4986178.1"/>
    <property type="molecule type" value="Genomic_DNA"/>
</dbReference>
<feature type="transmembrane region" description="Helical" evidence="2">
    <location>
        <begin position="30"/>
        <end position="49"/>
    </location>
</feature>
<feature type="domain" description="DUF802" evidence="3">
    <location>
        <begin position="320"/>
        <end position="372"/>
    </location>
</feature>
<keyword evidence="2" id="KW-0472">Membrane</keyword>
<evidence type="ECO:0000259" key="3">
    <source>
        <dbReference type="Pfam" id="PF05650"/>
    </source>
</evidence>
<dbReference type="RefSeq" id="WP_342827985.1">
    <property type="nucleotide sequence ID" value="NZ_JBANDC010000001.1"/>
</dbReference>
<evidence type="ECO:0000313" key="5">
    <source>
        <dbReference type="Proteomes" id="UP001495910"/>
    </source>
</evidence>
<name>A0ABU9PQB3_9BURK</name>
<gene>
    <name evidence="4" type="ORF">V8G57_02140</name>
</gene>
<dbReference type="Pfam" id="PF05650">
    <property type="entry name" value="DUF802"/>
    <property type="match status" value="1"/>
</dbReference>
<evidence type="ECO:0000256" key="2">
    <source>
        <dbReference type="SAM" id="Phobius"/>
    </source>
</evidence>
<sequence>MNRYLFTVAFILGALGVVWMGVGFIHSSFLALAMTAVIGVVYVFGAFELRQFRRATSTLAAALAAIPENLPELGGWLDRVHNSLQNSVRLRIEGERVGLPGPALTPYLVGLLVMLGMLGTFLGMVVTLNGAVFALEKTTDLEAIRSALSVPIKGLGLAFGTSVAGVAASAMLGLMSALCRRERMLAAQLLDTRIATVLRRFSLTHQRQETFKALQLQSQALPQVVDKLQAMMVQMEATSQQLNQRLLSNQEEFHSNVKGVYTDLASAVDQSLRESLSQSAHAAGESIKPVVEAAMSGIASEAKLMHERVADAAQTQLDGLSARFSVTAATVAETWTAALRSHEQASSSMVTGLGRSLDAFNETFEQRSGALVTKVGETYANLQTNQAERDKQRQQAWTQSLEAMAAALAHELQQASTQTLTQQQQICDTLTQTAQHITEHAQTSASNTLAETTRLIAGAEELMRSRIASEAQWIEQHSERMNQLAGVLRTELSALKEEEVLRGNAAVERLGQLQTALTSHLTTLGTALEEPITRLIQTASEAPRAAAEVIGQLRQEISTSVARDNELLEERSRIMETLNALLNAINHASVEQRAVIDSLVASSAVALNAAGSAFSDNVAVETAKLSDIAAHVTSSAVDVSSLSEAFGFAVHSFNEANEKLIANLQRIEGAMDKSMLRSDEQLAYYVAQAREIIDLSMMSQKEIFEELRQFPAKQALLADEVK</sequence>
<keyword evidence="2" id="KW-1133">Transmembrane helix</keyword>
<accession>A0ABU9PQB3</accession>
<evidence type="ECO:0000256" key="1">
    <source>
        <dbReference type="SAM" id="Coils"/>
    </source>
</evidence>
<feature type="coiled-coil region" evidence="1">
    <location>
        <begin position="225"/>
        <end position="252"/>
    </location>
</feature>
<dbReference type="Proteomes" id="UP001495910">
    <property type="component" value="Unassembled WGS sequence"/>
</dbReference>
<keyword evidence="1" id="KW-0175">Coiled coil</keyword>
<organism evidence="4 5">
    <name type="scientific">Collimonas rhizosphaerae</name>
    <dbReference type="NCBI Taxonomy" id="3126357"/>
    <lineage>
        <taxon>Bacteria</taxon>
        <taxon>Pseudomonadati</taxon>
        <taxon>Pseudomonadota</taxon>
        <taxon>Betaproteobacteria</taxon>
        <taxon>Burkholderiales</taxon>
        <taxon>Oxalobacteraceae</taxon>
        <taxon>Collimonas</taxon>
    </lineage>
</organism>
<protein>
    <submittedName>
        <fullName evidence="4">DUF802 domain-containing protein</fullName>
    </submittedName>
</protein>
<dbReference type="InterPro" id="IPR008520">
    <property type="entry name" value="DUF802"/>
</dbReference>
<dbReference type="SUPFAM" id="SSF58113">
    <property type="entry name" value="Apolipoprotein A-I"/>
    <property type="match status" value="1"/>
</dbReference>